<keyword evidence="2" id="KW-1185">Reference proteome</keyword>
<name>A0A2R6NV66_9APHY</name>
<reference evidence="1 2" key="1">
    <citation type="submission" date="2018-02" db="EMBL/GenBank/DDBJ databases">
        <title>Genome sequence of the basidiomycete white-rot fungus Phlebia centrifuga.</title>
        <authorList>
            <person name="Granchi Z."/>
            <person name="Peng M."/>
            <person name="de Vries R.P."/>
            <person name="Hilden K."/>
            <person name="Makela M.R."/>
            <person name="Grigoriev I."/>
            <person name="Riley R."/>
        </authorList>
    </citation>
    <scope>NUCLEOTIDE SEQUENCE [LARGE SCALE GENOMIC DNA]</scope>
    <source>
        <strain evidence="1 2">FBCC195</strain>
    </source>
</reference>
<evidence type="ECO:0000313" key="2">
    <source>
        <dbReference type="Proteomes" id="UP000186601"/>
    </source>
</evidence>
<comment type="caution">
    <text evidence="1">The sequence shown here is derived from an EMBL/GenBank/DDBJ whole genome shotgun (WGS) entry which is preliminary data.</text>
</comment>
<evidence type="ECO:0000313" key="1">
    <source>
        <dbReference type="EMBL" id="PSR77425.1"/>
    </source>
</evidence>
<gene>
    <name evidence="1" type="ORF">PHLCEN_2v7856</name>
</gene>
<accession>A0A2R6NV66</accession>
<dbReference type="Proteomes" id="UP000186601">
    <property type="component" value="Unassembled WGS sequence"/>
</dbReference>
<protein>
    <submittedName>
        <fullName evidence="1">Uncharacterized protein</fullName>
    </submittedName>
</protein>
<sequence length="68" mass="7706">MAKVCDGNAQQNWVGGSHGPQNWTHDHCNLSDRFLWVGLGCTQFVVVLRTTTRILQGVRTTRRAIFSY</sequence>
<proteinExistence type="predicted"/>
<dbReference type="AlphaFoldDB" id="A0A2R6NV66"/>
<organism evidence="1 2">
    <name type="scientific">Hermanssonia centrifuga</name>
    <dbReference type="NCBI Taxonomy" id="98765"/>
    <lineage>
        <taxon>Eukaryota</taxon>
        <taxon>Fungi</taxon>
        <taxon>Dikarya</taxon>
        <taxon>Basidiomycota</taxon>
        <taxon>Agaricomycotina</taxon>
        <taxon>Agaricomycetes</taxon>
        <taxon>Polyporales</taxon>
        <taxon>Meruliaceae</taxon>
        <taxon>Hermanssonia</taxon>
    </lineage>
</organism>
<dbReference type="EMBL" id="MLYV02000794">
    <property type="protein sequence ID" value="PSR77425.1"/>
    <property type="molecule type" value="Genomic_DNA"/>
</dbReference>